<evidence type="ECO:0000256" key="2">
    <source>
        <dbReference type="ARBA" id="ARBA00006236"/>
    </source>
</evidence>
<evidence type="ECO:0000259" key="9">
    <source>
        <dbReference type="PROSITE" id="PS50850"/>
    </source>
</evidence>
<dbReference type="NCBIfam" id="TIGR00710">
    <property type="entry name" value="efflux_Bcr_CflA"/>
    <property type="match status" value="1"/>
</dbReference>
<dbReference type="InterPro" id="IPR036259">
    <property type="entry name" value="MFS_trans_sf"/>
</dbReference>
<keyword evidence="8" id="KW-0997">Cell inner membrane</keyword>
<dbReference type="Gene3D" id="1.20.1720.10">
    <property type="entry name" value="Multidrug resistance protein D"/>
    <property type="match status" value="1"/>
</dbReference>
<dbReference type="EMBL" id="JAVRIC010000032">
    <property type="protein sequence ID" value="MDT0499003.1"/>
    <property type="molecule type" value="Genomic_DNA"/>
</dbReference>
<evidence type="ECO:0000256" key="6">
    <source>
        <dbReference type="ARBA" id="ARBA00022989"/>
    </source>
</evidence>
<dbReference type="Pfam" id="PF07690">
    <property type="entry name" value="MFS_1"/>
    <property type="match status" value="1"/>
</dbReference>
<gene>
    <name evidence="10" type="ORF">RM530_16795</name>
</gene>
<feature type="transmembrane region" description="Helical" evidence="8">
    <location>
        <begin position="61"/>
        <end position="80"/>
    </location>
</feature>
<keyword evidence="7 8" id="KW-0472">Membrane</keyword>
<sequence length="425" mass="45021">MADGHEHSSNPDAPPVAPKVRSHRALVLLLGALASFGPLSIDMYLPSFPRLAQVFGASEASIQLTLGAYMIGVAGGQLVYGPLIDRFGRRRPLMLGLMLYIAASFGCAIAASAEQLMLWRLLQALGGAVGIVCCRAIVRDLFEPREGARVLSMQILVMGAAPILAPTLGGQMLLFADWWAIFVFLGLVGVACLFAVHRMLPETLPPQARAQRLALRRVISDYWRLLRHRRLIGFALTSGLGFAGMFAYIAGSPFVFVELYGVSPQRFSVLFGINAAGFIAASQVNARLLRRFEPEAILPKASMLYGVSSLVLVAVAATQWGGITALMIPLFATLCSLGMMAPNATMLALAPFRREAGTASALTGMLQLGAGALSGALVGLFANGTALPMAGIILVWAVLSALCLRMGQRAARRALADQAAPASSN</sequence>
<dbReference type="RefSeq" id="WP_311366415.1">
    <property type="nucleotide sequence ID" value="NZ_JAVRIC010000032.1"/>
</dbReference>
<dbReference type="PROSITE" id="PS50850">
    <property type="entry name" value="MFS"/>
    <property type="match status" value="1"/>
</dbReference>
<keyword evidence="11" id="KW-1185">Reference proteome</keyword>
<evidence type="ECO:0000313" key="10">
    <source>
        <dbReference type="EMBL" id="MDT0499003.1"/>
    </source>
</evidence>
<evidence type="ECO:0000313" key="11">
    <source>
        <dbReference type="Proteomes" id="UP001254608"/>
    </source>
</evidence>
<feature type="transmembrane region" description="Helical" evidence="8">
    <location>
        <begin position="92"/>
        <end position="111"/>
    </location>
</feature>
<comment type="similarity">
    <text evidence="2 8">Belongs to the major facilitator superfamily. Bcr/CmlA family.</text>
</comment>
<feature type="transmembrane region" description="Helical" evidence="8">
    <location>
        <begin position="361"/>
        <end position="381"/>
    </location>
</feature>
<dbReference type="InterPro" id="IPR020846">
    <property type="entry name" value="MFS_dom"/>
</dbReference>
<name>A0ABU2WN71_9GAMM</name>
<proteinExistence type="inferred from homology"/>
<feature type="transmembrane region" description="Helical" evidence="8">
    <location>
        <begin position="269"/>
        <end position="289"/>
    </location>
</feature>
<keyword evidence="3 8" id="KW-0813">Transport</keyword>
<accession>A0ABU2WN71</accession>
<feature type="transmembrane region" description="Helical" evidence="8">
    <location>
        <begin position="301"/>
        <end position="320"/>
    </location>
</feature>
<keyword evidence="5 8" id="KW-0812">Transmembrane</keyword>
<feature type="transmembrane region" description="Helical" evidence="8">
    <location>
        <begin position="25"/>
        <end position="41"/>
    </location>
</feature>
<reference evidence="10 11" key="1">
    <citation type="submission" date="2023-09" db="EMBL/GenBank/DDBJ databases">
        <authorList>
            <person name="Rey-Velasco X."/>
        </authorList>
    </citation>
    <scope>NUCLEOTIDE SEQUENCE [LARGE SCALE GENOMIC DNA]</scope>
    <source>
        <strain evidence="10 11">W345</strain>
    </source>
</reference>
<evidence type="ECO:0000256" key="7">
    <source>
        <dbReference type="ARBA" id="ARBA00023136"/>
    </source>
</evidence>
<dbReference type="SUPFAM" id="SSF103473">
    <property type="entry name" value="MFS general substrate transporter"/>
    <property type="match status" value="1"/>
</dbReference>
<feature type="transmembrane region" description="Helical" evidence="8">
    <location>
        <begin position="150"/>
        <end position="172"/>
    </location>
</feature>
<dbReference type="Proteomes" id="UP001254608">
    <property type="component" value="Unassembled WGS sequence"/>
</dbReference>
<feature type="transmembrane region" description="Helical" evidence="8">
    <location>
        <begin position="117"/>
        <end position="138"/>
    </location>
</feature>
<evidence type="ECO:0000256" key="4">
    <source>
        <dbReference type="ARBA" id="ARBA00022475"/>
    </source>
</evidence>
<feature type="transmembrane region" description="Helical" evidence="8">
    <location>
        <begin position="178"/>
        <end position="196"/>
    </location>
</feature>
<feature type="transmembrane region" description="Helical" evidence="8">
    <location>
        <begin position="387"/>
        <end position="404"/>
    </location>
</feature>
<dbReference type="NCBIfam" id="NF008314">
    <property type="entry name" value="PRK11102.1"/>
    <property type="match status" value="1"/>
</dbReference>
<keyword evidence="4" id="KW-1003">Cell membrane</keyword>
<feature type="domain" description="Major facilitator superfamily (MFS) profile" evidence="9">
    <location>
        <begin position="24"/>
        <end position="409"/>
    </location>
</feature>
<organism evidence="10 11">
    <name type="scientific">Banduia mediterranea</name>
    <dbReference type="NCBI Taxonomy" id="3075609"/>
    <lineage>
        <taxon>Bacteria</taxon>
        <taxon>Pseudomonadati</taxon>
        <taxon>Pseudomonadota</taxon>
        <taxon>Gammaproteobacteria</taxon>
        <taxon>Nevskiales</taxon>
        <taxon>Algiphilaceae</taxon>
        <taxon>Banduia</taxon>
    </lineage>
</organism>
<dbReference type="CDD" id="cd17320">
    <property type="entry name" value="MFS_MdfA_MDR_like"/>
    <property type="match status" value="1"/>
</dbReference>
<feature type="transmembrane region" description="Helical" evidence="8">
    <location>
        <begin position="326"/>
        <end position="349"/>
    </location>
</feature>
<evidence type="ECO:0000256" key="5">
    <source>
        <dbReference type="ARBA" id="ARBA00022692"/>
    </source>
</evidence>
<keyword evidence="6 8" id="KW-1133">Transmembrane helix</keyword>
<feature type="transmembrane region" description="Helical" evidence="8">
    <location>
        <begin position="231"/>
        <end position="249"/>
    </location>
</feature>
<dbReference type="PANTHER" id="PTHR23502">
    <property type="entry name" value="MAJOR FACILITATOR SUPERFAMILY"/>
    <property type="match status" value="1"/>
</dbReference>
<dbReference type="PANTHER" id="PTHR23502:SF132">
    <property type="entry name" value="POLYAMINE TRANSPORTER 2-RELATED"/>
    <property type="match status" value="1"/>
</dbReference>
<dbReference type="InterPro" id="IPR011701">
    <property type="entry name" value="MFS"/>
</dbReference>
<comment type="caution">
    <text evidence="10">The sequence shown here is derived from an EMBL/GenBank/DDBJ whole genome shotgun (WGS) entry which is preliminary data.</text>
</comment>
<dbReference type="InterPro" id="IPR004812">
    <property type="entry name" value="Efflux_drug-R_Bcr/CmlA"/>
</dbReference>
<comment type="subcellular location">
    <subcellularLocation>
        <location evidence="8">Cell inner membrane</location>
        <topology evidence="8">Multi-pass membrane protein</topology>
    </subcellularLocation>
    <subcellularLocation>
        <location evidence="1">Cell membrane</location>
        <topology evidence="1">Multi-pass membrane protein</topology>
    </subcellularLocation>
</comment>
<evidence type="ECO:0000256" key="1">
    <source>
        <dbReference type="ARBA" id="ARBA00004651"/>
    </source>
</evidence>
<protein>
    <recommendedName>
        <fullName evidence="8">Bcr/CflA family efflux transporter</fullName>
    </recommendedName>
</protein>
<evidence type="ECO:0000256" key="3">
    <source>
        <dbReference type="ARBA" id="ARBA00022448"/>
    </source>
</evidence>
<evidence type="ECO:0000256" key="8">
    <source>
        <dbReference type="RuleBase" id="RU365088"/>
    </source>
</evidence>